<accession>A0A6P4BZ94</accession>
<name>A0A6P4BZ94_ARADU</name>
<dbReference type="KEGG" id="adu:107460058"/>
<organism evidence="1 2">
    <name type="scientific">Arachis duranensis</name>
    <name type="common">Wild peanut</name>
    <dbReference type="NCBI Taxonomy" id="130453"/>
    <lineage>
        <taxon>Eukaryota</taxon>
        <taxon>Viridiplantae</taxon>
        <taxon>Streptophyta</taxon>
        <taxon>Embryophyta</taxon>
        <taxon>Tracheophyta</taxon>
        <taxon>Spermatophyta</taxon>
        <taxon>Magnoliopsida</taxon>
        <taxon>eudicotyledons</taxon>
        <taxon>Gunneridae</taxon>
        <taxon>Pentapetalae</taxon>
        <taxon>rosids</taxon>
        <taxon>fabids</taxon>
        <taxon>Fabales</taxon>
        <taxon>Fabaceae</taxon>
        <taxon>Papilionoideae</taxon>
        <taxon>50 kb inversion clade</taxon>
        <taxon>dalbergioids sensu lato</taxon>
        <taxon>Dalbergieae</taxon>
        <taxon>Pterocarpus clade</taxon>
        <taxon>Arachis</taxon>
    </lineage>
</organism>
<dbReference type="Proteomes" id="UP000515211">
    <property type="component" value="Chromosome 8"/>
</dbReference>
<dbReference type="AlphaFoldDB" id="A0A6P4BZ94"/>
<proteinExistence type="predicted"/>
<dbReference type="GeneID" id="107460058"/>
<sequence length="119" mass="13443">MIKLYLLSAPRPQCISRFCSAAIENLKRGWFPNHGSFFYSVGAMGSDTESNAFLQNFSALQETLPSPKSSESKLCFQEQAPELVNWISLNCPKKKGKEGRTRRCPAVYSFGWLMSVLQR</sequence>
<dbReference type="RefSeq" id="XP_015933866.1">
    <property type="nucleotide sequence ID" value="XM_016078380.3"/>
</dbReference>
<evidence type="ECO:0000313" key="2">
    <source>
        <dbReference type="RefSeq" id="XP_015933866.1"/>
    </source>
</evidence>
<evidence type="ECO:0000313" key="1">
    <source>
        <dbReference type="Proteomes" id="UP000515211"/>
    </source>
</evidence>
<protein>
    <submittedName>
        <fullName evidence="2">Uncharacterized protein LOC107460058 isoform X1</fullName>
    </submittedName>
</protein>
<keyword evidence="1" id="KW-1185">Reference proteome</keyword>
<gene>
    <name evidence="2" type="primary">LOC107460058</name>
</gene>
<reference evidence="1" key="1">
    <citation type="journal article" date="2016" name="Nat. Genet.">
        <title>The genome sequences of Arachis duranensis and Arachis ipaensis, the diploid ancestors of cultivated peanut.</title>
        <authorList>
            <person name="Bertioli D.J."/>
            <person name="Cannon S.B."/>
            <person name="Froenicke L."/>
            <person name="Huang G."/>
            <person name="Farmer A.D."/>
            <person name="Cannon E.K."/>
            <person name="Liu X."/>
            <person name="Gao D."/>
            <person name="Clevenger J."/>
            <person name="Dash S."/>
            <person name="Ren L."/>
            <person name="Moretzsohn M.C."/>
            <person name="Shirasawa K."/>
            <person name="Huang W."/>
            <person name="Vidigal B."/>
            <person name="Abernathy B."/>
            <person name="Chu Y."/>
            <person name="Niederhuth C.E."/>
            <person name="Umale P."/>
            <person name="Araujo A.C."/>
            <person name="Kozik A."/>
            <person name="Kim K.D."/>
            <person name="Burow M.D."/>
            <person name="Varshney R.K."/>
            <person name="Wang X."/>
            <person name="Zhang X."/>
            <person name="Barkley N."/>
            <person name="Guimaraes P.M."/>
            <person name="Isobe S."/>
            <person name="Guo B."/>
            <person name="Liao B."/>
            <person name="Stalker H.T."/>
            <person name="Schmitz R.J."/>
            <person name="Scheffler B.E."/>
            <person name="Leal-Bertioli S.C."/>
            <person name="Xun X."/>
            <person name="Jackson S.A."/>
            <person name="Michelmore R."/>
            <person name="Ozias-Akins P."/>
        </authorList>
    </citation>
    <scope>NUCLEOTIDE SEQUENCE [LARGE SCALE GENOMIC DNA]</scope>
    <source>
        <strain evidence="1">cv. V14167</strain>
    </source>
</reference>
<reference evidence="2" key="2">
    <citation type="submission" date="2025-08" db="UniProtKB">
        <authorList>
            <consortium name="RefSeq"/>
        </authorList>
    </citation>
    <scope>IDENTIFICATION</scope>
    <source>
        <tissue evidence="2">Whole plant</tissue>
    </source>
</reference>